<dbReference type="Gene3D" id="3.30.2310.20">
    <property type="entry name" value="RelE-like"/>
    <property type="match status" value="1"/>
</dbReference>
<dbReference type="InterPro" id="IPR035093">
    <property type="entry name" value="RelE/ParE_toxin_dom_sf"/>
</dbReference>
<dbReference type="EMBL" id="AP018216">
    <property type="protein sequence ID" value="BAY70173.1"/>
    <property type="molecule type" value="Genomic_DNA"/>
</dbReference>
<dbReference type="AlphaFoldDB" id="A0A1Z4KMP7"/>
<evidence type="ECO:0000256" key="2">
    <source>
        <dbReference type="ARBA" id="ARBA00022649"/>
    </source>
</evidence>
<evidence type="ECO:0000313" key="3">
    <source>
        <dbReference type="EMBL" id="BAY70173.1"/>
    </source>
</evidence>
<dbReference type="PANTHER" id="PTHR35601:SF1">
    <property type="entry name" value="TOXIN RELE"/>
    <property type="match status" value="1"/>
</dbReference>
<dbReference type="Pfam" id="PF05016">
    <property type="entry name" value="ParE_toxin"/>
    <property type="match status" value="1"/>
</dbReference>
<sequence>MIYQIEITTRAAKQLKKLSEDIKLKIEEKIQELSNNPRSNDVVKLEGEEDTYRIRVGNYRILYEIKDDLLIVKVVKISHRRDVYRRK</sequence>
<dbReference type="InterPro" id="IPR007712">
    <property type="entry name" value="RelE/ParE_toxin"/>
</dbReference>
<keyword evidence="2" id="KW-1277">Toxin-antitoxin system</keyword>
<dbReference type="SUPFAM" id="SSF143011">
    <property type="entry name" value="RelE-like"/>
    <property type="match status" value="1"/>
</dbReference>
<organism evidence="3 4">
    <name type="scientific">Trichormus variabilis NIES-23</name>
    <dbReference type="NCBI Taxonomy" id="1973479"/>
    <lineage>
        <taxon>Bacteria</taxon>
        <taxon>Bacillati</taxon>
        <taxon>Cyanobacteriota</taxon>
        <taxon>Cyanophyceae</taxon>
        <taxon>Nostocales</taxon>
        <taxon>Nostocaceae</taxon>
        <taxon>Trichormus</taxon>
    </lineage>
</organism>
<dbReference type="NCBIfam" id="TIGR02385">
    <property type="entry name" value="RelE_StbE"/>
    <property type="match status" value="1"/>
</dbReference>
<dbReference type="PANTHER" id="PTHR35601">
    <property type="entry name" value="TOXIN RELE"/>
    <property type="match status" value="1"/>
</dbReference>
<comment type="similarity">
    <text evidence="1">Belongs to the RelE toxin family.</text>
</comment>
<gene>
    <name evidence="3" type="ORF">NIES23_29740</name>
</gene>
<name>A0A1Z4KMP7_ANAVA</name>
<proteinExistence type="inferred from homology"/>
<reference evidence="3 4" key="1">
    <citation type="submission" date="2017-06" db="EMBL/GenBank/DDBJ databases">
        <title>Genome sequencing of cyanobaciteial culture collection at National Institute for Environmental Studies (NIES).</title>
        <authorList>
            <person name="Hirose Y."/>
            <person name="Shimura Y."/>
            <person name="Fujisawa T."/>
            <person name="Nakamura Y."/>
            <person name="Kawachi M."/>
        </authorList>
    </citation>
    <scope>NUCLEOTIDE SEQUENCE [LARGE SCALE GENOMIC DNA]</scope>
    <source>
        <strain evidence="3 4">NIES-23</strain>
    </source>
</reference>
<evidence type="ECO:0008006" key="5">
    <source>
        <dbReference type="Google" id="ProtNLM"/>
    </source>
</evidence>
<evidence type="ECO:0000256" key="1">
    <source>
        <dbReference type="ARBA" id="ARBA00006226"/>
    </source>
</evidence>
<dbReference type="Proteomes" id="UP000217507">
    <property type="component" value="Chromosome"/>
</dbReference>
<evidence type="ECO:0000313" key="4">
    <source>
        <dbReference type="Proteomes" id="UP000217507"/>
    </source>
</evidence>
<protein>
    <recommendedName>
        <fullName evidence="5">Plasmid stabilization system</fullName>
    </recommendedName>
</protein>
<accession>A0A1Z4KMP7</accession>